<evidence type="ECO:0000313" key="4">
    <source>
        <dbReference type="Proteomes" id="UP000027002"/>
    </source>
</evidence>
<evidence type="ECO:0000313" key="5">
    <source>
        <dbReference type="Proteomes" id="UP000054053"/>
    </source>
</evidence>
<dbReference type="OrthoDB" id="5092031at2759"/>
<dbReference type="RefSeq" id="XP_043000468.1">
    <property type="nucleotide sequence ID" value="XM_043144533.1"/>
</dbReference>
<name>A0A1B5KWK3_USTVR</name>
<evidence type="ECO:0000259" key="1">
    <source>
        <dbReference type="PROSITE" id="PS01159"/>
    </source>
</evidence>
<dbReference type="KEGG" id="uvi:66067813"/>
<dbReference type="EMBL" id="BBTG02000004">
    <property type="protein sequence ID" value="GAO15396.1"/>
    <property type="molecule type" value="Genomic_DNA"/>
</dbReference>
<accession>A0A1B5KWK3</accession>
<gene>
    <name evidence="3" type="ORF">UV8b_07036</name>
    <name evidence="2" type="ORF">UVI_02010590</name>
</gene>
<reference evidence="2" key="1">
    <citation type="journal article" date="2016" name="Genome Announc.">
        <title>Genome Sequence of Ustilaginoidea virens IPU010, a Rice Pathogenic Fungus Causing False Smut.</title>
        <authorList>
            <person name="Kumagai T."/>
            <person name="Ishii T."/>
            <person name="Terai G."/>
            <person name="Umemura M."/>
            <person name="Machida M."/>
            <person name="Asai K."/>
        </authorList>
    </citation>
    <scope>NUCLEOTIDE SEQUENCE [LARGE SCALE GENOMIC DNA]</scope>
    <source>
        <strain evidence="2">IPU010</strain>
    </source>
</reference>
<reference evidence="5" key="2">
    <citation type="journal article" date="2016" name="Genome Announc.">
        <title>Genome sequence of Ustilaginoidea virens IPU010, a rice pathogenic fungus causing false smut.</title>
        <authorList>
            <person name="Kumagai T."/>
            <person name="Ishii T."/>
            <person name="Terai G."/>
            <person name="Umemura M."/>
            <person name="Machida M."/>
            <person name="Asai K."/>
        </authorList>
    </citation>
    <scope>NUCLEOTIDE SEQUENCE [LARGE SCALE GENOMIC DNA]</scope>
    <source>
        <strain evidence="5">IPU010</strain>
    </source>
</reference>
<dbReference type="PROSITE" id="PS01159">
    <property type="entry name" value="WW_DOMAIN_1"/>
    <property type="match status" value="1"/>
</dbReference>
<dbReference type="EMBL" id="CP072757">
    <property type="protein sequence ID" value="QUC22795.1"/>
    <property type="molecule type" value="Genomic_DNA"/>
</dbReference>
<protein>
    <recommendedName>
        <fullName evidence="1">WW domain-containing protein</fullName>
    </recommendedName>
</protein>
<dbReference type="AlphaFoldDB" id="A0A1B5KWK3"/>
<dbReference type="InterPro" id="IPR001202">
    <property type="entry name" value="WW_dom"/>
</dbReference>
<dbReference type="Proteomes" id="UP000027002">
    <property type="component" value="Chromosome 5"/>
</dbReference>
<organism evidence="2 5">
    <name type="scientific">Ustilaginoidea virens</name>
    <name type="common">Rice false smut fungus</name>
    <name type="synonym">Villosiclava virens</name>
    <dbReference type="NCBI Taxonomy" id="1159556"/>
    <lineage>
        <taxon>Eukaryota</taxon>
        <taxon>Fungi</taxon>
        <taxon>Dikarya</taxon>
        <taxon>Ascomycota</taxon>
        <taxon>Pezizomycotina</taxon>
        <taxon>Sordariomycetes</taxon>
        <taxon>Hypocreomycetidae</taxon>
        <taxon>Hypocreales</taxon>
        <taxon>Clavicipitaceae</taxon>
        <taxon>Ustilaginoidea</taxon>
    </lineage>
</organism>
<proteinExistence type="predicted"/>
<evidence type="ECO:0000313" key="2">
    <source>
        <dbReference type="EMBL" id="GAO15396.1"/>
    </source>
</evidence>
<sequence length="237" mass="27541">MSYVGLLEGGRWAQHSNPAGQVYYTSLESQESQYSIPSGWEDRPGDAWDYDDTYMLWRNVRTGRIVFMDPNPPPARLYTEDRIVATHLRTLERHPDSSEALHRRATTGMLRFLFRSEDGYDVVQEDSRVSSTPDHTVFKVECRARGSAYVYDFMMVECKRANENWEAAVEHLTRHCENAQNESRQVYGMVQVGMDIQFFHWANTTLTAVSDVCHLRNNAERVTQWAEYLKANPWAFI</sequence>
<evidence type="ECO:0000313" key="3">
    <source>
        <dbReference type="EMBL" id="QUC22795.1"/>
    </source>
</evidence>
<dbReference type="Proteomes" id="UP000054053">
    <property type="component" value="Unassembled WGS sequence"/>
</dbReference>
<feature type="domain" description="WW" evidence="1">
    <location>
        <begin position="12"/>
        <end position="37"/>
    </location>
</feature>
<reference evidence="3" key="3">
    <citation type="submission" date="2020-03" db="EMBL/GenBank/DDBJ databases">
        <title>A mixture of massive structural variations and highly conserved coding sequences in Ustilaginoidea virens genome.</title>
        <authorList>
            <person name="Zhang K."/>
            <person name="Zhao Z."/>
            <person name="Zhang Z."/>
            <person name="Li Y."/>
            <person name="Hsiang T."/>
            <person name="Sun W."/>
        </authorList>
    </citation>
    <scope>NUCLEOTIDE SEQUENCE</scope>
    <source>
        <strain evidence="3">UV-8b</strain>
    </source>
</reference>
<keyword evidence="4" id="KW-1185">Reference proteome</keyword>
<dbReference type="GeneID" id="66067813"/>